<keyword evidence="2" id="KW-0328">Glycosyltransferase</keyword>
<reference evidence="4" key="1">
    <citation type="submission" date="2020-06" db="EMBL/GenBank/DDBJ databases">
        <authorList>
            <person name="Li T."/>
            <person name="Hu X."/>
            <person name="Zhang T."/>
            <person name="Song X."/>
            <person name="Zhang H."/>
            <person name="Dai N."/>
            <person name="Sheng W."/>
            <person name="Hou X."/>
            <person name="Wei L."/>
        </authorList>
    </citation>
    <scope>NUCLEOTIDE SEQUENCE</scope>
    <source>
        <strain evidence="4">KEN8</strain>
        <tissue evidence="4">Leaf</tissue>
    </source>
</reference>
<dbReference type="Pfam" id="PF00201">
    <property type="entry name" value="UDPGT"/>
    <property type="match status" value="1"/>
</dbReference>
<dbReference type="AlphaFoldDB" id="A0AAW2LZ66"/>
<dbReference type="FunFam" id="3.40.50.2000:FF:000078">
    <property type="entry name" value="Glycosyltransferase"/>
    <property type="match status" value="1"/>
</dbReference>
<dbReference type="GO" id="GO:0080044">
    <property type="term" value="F:quercetin 7-O-glucosyltransferase activity"/>
    <property type="evidence" value="ECO:0007669"/>
    <property type="project" value="TreeGrafter"/>
</dbReference>
<dbReference type="CDD" id="cd03784">
    <property type="entry name" value="GT1_Gtf-like"/>
    <property type="match status" value="1"/>
</dbReference>
<dbReference type="PANTHER" id="PTHR11926">
    <property type="entry name" value="GLUCOSYL/GLUCURONOSYL TRANSFERASES"/>
    <property type="match status" value="1"/>
</dbReference>
<dbReference type="PANTHER" id="PTHR11926:SF1462">
    <property type="entry name" value="GLYCOSYLTRANSFERASE"/>
    <property type="match status" value="1"/>
</dbReference>
<organism evidence="4">
    <name type="scientific">Sesamum calycinum</name>
    <dbReference type="NCBI Taxonomy" id="2727403"/>
    <lineage>
        <taxon>Eukaryota</taxon>
        <taxon>Viridiplantae</taxon>
        <taxon>Streptophyta</taxon>
        <taxon>Embryophyta</taxon>
        <taxon>Tracheophyta</taxon>
        <taxon>Spermatophyta</taxon>
        <taxon>Magnoliopsida</taxon>
        <taxon>eudicotyledons</taxon>
        <taxon>Gunneridae</taxon>
        <taxon>Pentapetalae</taxon>
        <taxon>asterids</taxon>
        <taxon>lamiids</taxon>
        <taxon>Lamiales</taxon>
        <taxon>Pedaliaceae</taxon>
        <taxon>Sesamum</taxon>
    </lineage>
</organism>
<protein>
    <submittedName>
        <fullName evidence="4">7-deoxyloganetin glucosyltransferase</fullName>
    </submittedName>
</protein>
<comment type="similarity">
    <text evidence="1">Belongs to the UDP-glycosyltransferase family.</text>
</comment>
<evidence type="ECO:0000256" key="1">
    <source>
        <dbReference type="ARBA" id="ARBA00009995"/>
    </source>
</evidence>
<evidence type="ECO:0000256" key="3">
    <source>
        <dbReference type="ARBA" id="ARBA00022679"/>
    </source>
</evidence>
<sequence>MATLLLSPLIRHRPPFQISDGASTRNLQETSRRLRPIPAQSHITASLKLAKLLHHRGFHITFVNTEFNHKRLLKSKGSTFLENLPDFCFETFPDGLPPSDEDATQSVPALCESMPRNSLVPFRELLAKLNNSAVVPPVTCVVSDGVMTFALQAAHEMNVRCVLFWTFAACGFLSFKLCADLIDSGITPFKDSSYLTDGSLEAPVDWVPGLENFLFKHILTFIQTTDPNNVVLSYVKGEIEANSKASAVILHTFDALERRLLDVLSPMLPPIYTIGPLQPLVDQISEKTAVSSMDFSLWKAEDECFEWLNSKEQNSVIYVNFGSYEVFTPSEIQELALGLAESKKNFLWILRPDLVKGNSGVLPPDFVAETKDRGLIVGWCQQEKVLSHPSVGGFLTHCGWNSIMEGITAGVPFLCLPRSTDQPANCESMCSEWGIGLEISKNIKKDEVGMLVKEVLEGEKGRKMKKRGMEWKEQAAKATACPHGSSFQNLERLVKECS</sequence>
<proteinExistence type="inferred from homology"/>
<accession>A0AAW2LZ66</accession>
<dbReference type="InterPro" id="IPR002213">
    <property type="entry name" value="UDP_glucos_trans"/>
</dbReference>
<evidence type="ECO:0000313" key="4">
    <source>
        <dbReference type="EMBL" id="KAL0324153.1"/>
    </source>
</evidence>
<dbReference type="EMBL" id="JACGWM010000015">
    <property type="protein sequence ID" value="KAL0324153.1"/>
    <property type="molecule type" value="Genomic_DNA"/>
</dbReference>
<dbReference type="GO" id="GO:0080043">
    <property type="term" value="F:quercetin 3-O-glucosyltransferase activity"/>
    <property type="evidence" value="ECO:0007669"/>
    <property type="project" value="TreeGrafter"/>
</dbReference>
<comment type="caution">
    <text evidence="4">The sequence shown here is derived from an EMBL/GenBank/DDBJ whole genome shotgun (WGS) entry which is preliminary data.</text>
</comment>
<dbReference type="FunFam" id="3.40.50.2000:FF:000065">
    <property type="entry name" value="Glycosyltransferase"/>
    <property type="match status" value="1"/>
</dbReference>
<dbReference type="SUPFAM" id="SSF53756">
    <property type="entry name" value="UDP-Glycosyltransferase/glycogen phosphorylase"/>
    <property type="match status" value="1"/>
</dbReference>
<evidence type="ECO:0000256" key="2">
    <source>
        <dbReference type="ARBA" id="ARBA00022676"/>
    </source>
</evidence>
<keyword evidence="3" id="KW-0808">Transferase</keyword>
<gene>
    <name evidence="4" type="ORF">Scaly_2382400</name>
</gene>
<name>A0AAW2LZ66_9LAMI</name>
<reference evidence="4" key="2">
    <citation type="journal article" date="2024" name="Plant">
        <title>Genomic evolution and insights into agronomic trait innovations of Sesamum species.</title>
        <authorList>
            <person name="Miao H."/>
            <person name="Wang L."/>
            <person name="Qu L."/>
            <person name="Liu H."/>
            <person name="Sun Y."/>
            <person name="Le M."/>
            <person name="Wang Q."/>
            <person name="Wei S."/>
            <person name="Zheng Y."/>
            <person name="Lin W."/>
            <person name="Duan Y."/>
            <person name="Cao H."/>
            <person name="Xiong S."/>
            <person name="Wang X."/>
            <person name="Wei L."/>
            <person name="Li C."/>
            <person name="Ma Q."/>
            <person name="Ju M."/>
            <person name="Zhao R."/>
            <person name="Li G."/>
            <person name="Mu C."/>
            <person name="Tian Q."/>
            <person name="Mei H."/>
            <person name="Zhang T."/>
            <person name="Gao T."/>
            <person name="Zhang H."/>
        </authorList>
    </citation>
    <scope>NUCLEOTIDE SEQUENCE</scope>
    <source>
        <strain evidence="4">KEN8</strain>
    </source>
</reference>
<dbReference type="Gene3D" id="3.40.50.2000">
    <property type="entry name" value="Glycogen Phosphorylase B"/>
    <property type="match status" value="2"/>
</dbReference>